<sequence length="395" mass="43318">MAQSNLKQPMNQTLNVGVSHTRSLSQPTFFANNCLPPLSPFPPSESSLVSSNSNPKKDVSMEEIDVTSRGPSMLPPFPFRGSENLPPLRRHRRSNSDVPLGFSAMIQSSPQLVPISGANTREVSGNDNNKPIELKLRETDQVNFGKSGVGTIADVKSEGEVVDELVNSLMNLDHCAEDEIKDGLVSSREGVKRSATGDIAPPPRHYRSLSMDSAIGKFCLGDESPKLQCNRADQLSPGDSFGEKSAKLNLEFGHGEFNDVELKKIMADERLAEIAVSDPRCAKRILANRQSAARSKERKLRYISELEHKVQTLQSEATTLSAQVTILQLCHEALTSEVQHLKLREERRTSNGMAQQVPMNHHVFPMQHQQPNQMQRISVSTSTTSSTASAAPTSA</sequence>
<keyword evidence="6" id="KW-0175">Coiled coil</keyword>
<accession>A0ABR0VAC4</accession>
<evidence type="ECO:0000313" key="9">
    <source>
        <dbReference type="EMBL" id="KAK6131266.1"/>
    </source>
</evidence>
<evidence type="ECO:0000256" key="6">
    <source>
        <dbReference type="SAM" id="Coils"/>
    </source>
</evidence>
<evidence type="ECO:0000256" key="5">
    <source>
        <dbReference type="ARBA" id="ARBA00023242"/>
    </source>
</evidence>
<evidence type="ECO:0000259" key="8">
    <source>
        <dbReference type="PROSITE" id="PS50217"/>
    </source>
</evidence>
<evidence type="ECO:0000256" key="3">
    <source>
        <dbReference type="ARBA" id="ARBA00023125"/>
    </source>
</evidence>
<evidence type="ECO:0000256" key="7">
    <source>
        <dbReference type="SAM" id="MobiDB-lite"/>
    </source>
</evidence>
<dbReference type="EMBL" id="JABTTQ020001393">
    <property type="protein sequence ID" value="KAK6131266.1"/>
    <property type="molecule type" value="Genomic_DNA"/>
</dbReference>
<feature type="coiled-coil region" evidence="6">
    <location>
        <begin position="296"/>
        <end position="323"/>
    </location>
</feature>
<dbReference type="PROSITE" id="PS50217">
    <property type="entry name" value="BZIP"/>
    <property type="match status" value="1"/>
</dbReference>
<organism evidence="9 10">
    <name type="scientific">Rehmannia glutinosa</name>
    <name type="common">Chinese foxglove</name>
    <dbReference type="NCBI Taxonomy" id="99300"/>
    <lineage>
        <taxon>Eukaryota</taxon>
        <taxon>Viridiplantae</taxon>
        <taxon>Streptophyta</taxon>
        <taxon>Embryophyta</taxon>
        <taxon>Tracheophyta</taxon>
        <taxon>Spermatophyta</taxon>
        <taxon>Magnoliopsida</taxon>
        <taxon>eudicotyledons</taxon>
        <taxon>Gunneridae</taxon>
        <taxon>Pentapetalae</taxon>
        <taxon>asterids</taxon>
        <taxon>lamiids</taxon>
        <taxon>Lamiales</taxon>
        <taxon>Orobanchaceae</taxon>
        <taxon>Rehmannieae</taxon>
        <taxon>Rehmannia</taxon>
    </lineage>
</organism>
<keyword evidence="5" id="KW-0539">Nucleus</keyword>
<dbReference type="SUPFAM" id="SSF57959">
    <property type="entry name" value="Leucine zipper domain"/>
    <property type="match status" value="1"/>
</dbReference>
<feature type="region of interest" description="Disordered" evidence="7">
    <location>
        <begin position="67"/>
        <end position="88"/>
    </location>
</feature>
<keyword evidence="10" id="KW-1185">Reference proteome</keyword>
<dbReference type="InterPro" id="IPR004827">
    <property type="entry name" value="bZIP"/>
</dbReference>
<dbReference type="CDD" id="cd14703">
    <property type="entry name" value="bZIP_plant_RF2"/>
    <property type="match status" value="1"/>
</dbReference>
<protein>
    <recommendedName>
        <fullName evidence="8">BZIP domain-containing protein</fullName>
    </recommendedName>
</protein>
<dbReference type="PANTHER" id="PTHR13690">
    <property type="entry name" value="TRANSCRIPTION FACTOR POSF21-RELATED"/>
    <property type="match status" value="1"/>
</dbReference>
<dbReference type="Proteomes" id="UP001318860">
    <property type="component" value="Unassembled WGS sequence"/>
</dbReference>
<dbReference type="PANTHER" id="PTHR13690:SF112">
    <property type="entry name" value="TRANSCRIPTION FACTOR RF2A-LIKE"/>
    <property type="match status" value="1"/>
</dbReference>
<comment type="caution">
    <text evidence="9">The sequence shown here is derived from an EMBL/GenBank/DDBJ whole genome shotgun (WGS) entry which is preliminary data.</text>
</comment>
<reference evidence="9 10" key="1">
    <citation type="journal article" date="2021" name="Comput. Struct. Biotechnol. J.">
        <title>De novo genome assembly of the potent medicinal plant Rehmannia glutinosa using nanopore technology.</title>
        <authorList>
            <person name="Ma L."/>
            <person name="Dong C."/>
            <person name="Song C."/>
            <person name="Wang X."/>
            <person name="Zheng X."/>
            <person name="Niu Y."/>
            <person name="Chen S."/>
            <person name="Feng W."/>
        </authorList>
    </citation>
    <scope>NUCLEOTIDE SEQUENCE [LARGE SCALE GENOMIC DNA]</scope>
    <source>
        <strain evidence="9">DH-2019</strain>
    </source>
</reference>
<dbReference type="SMART" id="SM00338">
    <property type="entry name" value="BRLZ"/>
    <property type="match status" value="1"/>
</dbReference>
<keyword evidence="2" id="KW-0805">Transcription regulation</keyword>
<evidence type="ECO:0000313" key="10">
    <source>
        <dbReference type="Proteomes" id="UP001318860"/>
    </source>
</evidence>
<evidence type="ECO:0000256" key="4">
    <source>
        <dbReference type="ARBA" id="ARBA00023163"/>
    </source>
</evidence>
<evidence type="ECO:0000256" key="1">
    <source>
        <dbReference type="ARBA" id="ARBA00004123"/>
    </source>
</evidence>
<proteinExistence type="predicted"/>
<evidence type="ECO:0000256" key="2">
    <source>
        <dbReference type="ARBA" id="ARBA00023015"/>
    </source>
</evidence>
<keyword evidence="3" id="KW-0238">DNA-binding</keyword>
<feature type="domain" description="BZIP" evidence="8">
    <location>
        <begin position="278"/>
        <end position="341"/>
    </location>
</feature>
<feature type="compositionally biased region" description="Low complexity" evidence="7">
    <location>
        <begin position="378"/>
        <end position="395"/>
    </location>
</feature>
<feature type="region of interest" description="Disordered" evidence="7">
    <location>
        <begin position="375"/>
        <end position="395"/>
    </location>
</feature>
<dbReference type="Pfam" id="PF00170">
    <property type="entry name" value="bZIP_1"/>
    <property type="match status" value="1"/>
</dbReference>
<keyword evidence="4" id="KW-0804">Transcription</keyword>
<dbReference type="InterPro" id="IPR046347">
    <property type="entry name" value="bZIP_sf"/>
</dbReference>
<comment type="subcellular location">
    <subcellularLocation>
        <location evidence="1">Nucleus</location>
    </subcellularLocation>
</comment>
<name>A0ABR0VAC4_REHGL</name>
<gene>
    <name evidence="9" type="ORF">DH2020_034993</name>
</gene>
<dbReference type="Gene3D" id="1.20.5.170">
    <property type="match status" value="1"/>
</dbReference>
<dbReference type="InterPro" id="IPR044759">
    <property type="entry name" value="bZIP_RF2"/>
</dbReference>